<protein>
    <submittedName>
        <fullName evidence="4">26S proteasome non-ATPase regulatory subunit 9</fullName>
    </submittedName>
</protein>
<organism evidence="3 4">
    <name type="scientific">Galendromus occidentalis</name>
    <name type="common">western predatory mite</name>
    <dbReference type="NCBI Taxonomy" id="34638"/>
    <lineage>
        <taxon>Eukaryota</taxon>
        <taxon>Metazoa</taxon>
        <taxon>Ecdysozoa</taxon>
        <taxon>Arthropoda</taxon>
        <taxon>Chelicerata</taxon>
        <taxon>Arachnida</taxon>
        <taxon>Acari</taxon>
        <taxon>Parasitiformes</taxon>
        <taxon>Mesostigmata</taxon>
        <taxon>Gamasina</taxon>
        <taxon>Phytoseioidea</taxon>
        <taxon>Phytoseiidae</taxon>
        <taxon>Typhlodrominae</taxon>
        <taxon>Galendromus</taxon>
    </lineage>
</organism>
<dbReference type="GeneID" id="100899368"/>
<keyword evidence="3" id="KW-1185">Reference proteome</keyword>
<dbReference type="GO" id="GO:0005634">
    <property type="term" value="C:nucleus"/>
    <property type="evidence" value="ECO:0007669"/>
    <property type="project" value="TreeGrafter"/>
</dbReference>
<dbReference type="AlphaFoldDB" id="A0AAJ6QV51"/>
<keyword evidence="1" id="KW-0143">Chaperone</keyword>
<dbReference type="KEGG" id="goe:100899368"/>
<dbReference type="RefSeq" id="XP_003744889.1">
    <property type="nucleotide sequence ID" value="XM_003744841.2"/>
</dbReference>
<dbReference type="InterPro" id="IPR036034">
    <property type="entry name" value="PDZ_sf"/>
</dbReference>
<dbReference type="Proteomes" id="UP000694867">
    <property type="component" value="Unplaced"/>
</dbReference>
<dbReference type="PANTHER" id="PTHR12651:SF1">
    <property type="entry name" value="26S PROTEASOME NON-ATPASE REGULATORY SUBUNIT 9"/>
    <property type="match status" value="1"/>
</dbReference>
<dbReference type="InterPro" id="IPR035269">
    <property type="entry name" value="PSMD9"/>
</dbReference>
<reference evidence="4" key="1">
    <citation type="submission" date="2025-08" db="UniProtKB">
        <authorList>
            <consortium name="RefSeq"/>
        </authorList>
    </citation>
    <scope>IDENTIFICATION</scope>
</reference>
<feature type="domain" description="Nas2 N-terminal" evidence="2">
    <location>
        <begin position="9"/>
        <end position="86"/>
    </location>
</feature>
<dbReference type="GO" id="GO:0070682">
    <property type="term" value="P:proteasome regulatory particle assembly"/>
    <property type="evidence" value="ECO:0007669"/>
    <property type="project" value="InterPro"/>
</dbReference>
<proteinExistence type="predicted"/>
<dbReference type="SUPFAM" id="SSF50156">
    <property type="entry name" value="PDZ domain-like"/>
    <property type="match status" value="1"/>
</dbReference>
<gene>
    <name evidence="4" type="primary">LOC100899368</name>
</gene>
<name>A0AAJ6QV51_9ACAR</name>
<dbReference type="Gene3D" id="2.30.42.10">
    <property type="match status" value="1"/>
</dbReference>
<evidence type="ECO:0000259" key="2">
    <source>
        <dbReference type="Pfam" id="PF18265"/>
    </source>
</evidence>
<keyword evidence="4" id="KW-0647">Proteasome</keyword>
<sequence>MIDHELNVRNLMAVKANIEQKINALGTVLSSNHVGMNEPLVDHEGFPRNDIDVYQVRKARHDIICLQNDLKDVTHRIEDGLHKLHAEQAQKATAQPPITPQERRAKAFLKLDIVEEGSQAEIAGLRTGDLITEFGSIRKSNFNDMASIAMLVKNSIGKALKIRLLRGLSLASYDVLLVPRDVDGRGPKLGCKIVPL</sequence>
<dbReference type="Pfam" id="PF18265">
    <property type="entry name" value="Nas2_N"/>
    <property type="match status" value="1"/>
</dbReference>
<dbReference type="GO" id="GO:0000502">
    <property type="term" value="C:proteasome complex"/>
    <property type="evidence" value="ECO:0007669"/>
    <property type="project" value="UniProtKB-KW"/>
</dbReference>
<evidence type="ECO:0000313" key="3">
    <source>
        <dbReference type="Proteomes" id="UP000694867"/>
    </source>
</evidence>
<accession>A0AAJ6QV51</accession>
<evidence type="ECO:0000256" key="1">
    <source>
        <dbReference type="ARBA" id="ARBA00023186"/>
    </source>
</evidence>
<evidence type="ECO:0000313" key="4">
    <source>
        <dbReference type="RefSeq" id="XP_003744889.1"/>
    </source>
</evidence>
<dbReference type="GO" id="GO:0005737">
    <property type="term" value="C:cytoplasm"/>
    <property type="evidence" value="ECO:0007669"/>
    <property type="project" value="TreeGrafter"/>
</dbReference>
<dbReference type="Gene3D" id="6.10.140.1710">
    <property type="match status" value="1"/>
</dbReference>
<dbReference type="PANTHER" id="PTHR12651">
    <property type="entry name" value="26S PROTEASOME NON-ATPASE REGULATORY SUBUNIT 9"/>
    <property type="match status" value="1"/>
</dbReference>
<dbReference type="InterPro" id="IPR040815">
    <property type="entry name" value="Nas2_N"/>
</dbReference>